<keyword evidence="4" id="KW-1185">Reference proteome</keyword>
<protein>
    <submittedName>
        <fullName evidence="3">Septum formation initiator</fullName>
    </submittedName>
</protein>
<reference evidence="3 4" key="1">
    <citation type="submission" date="2018-09" db="EMBL/GenBank/DDBJ databases">
        <title>Altererythrobacter spongiae sp. nov., isolated from a marine sponge.</title>
        <authorList>
            <person name="Zhuang L."/>
            <person name="Luo L."/>
        </authorList>
    </citation>
    <scope>NUCLEOTIDE SEQUENCE [LARGE SCALE GENOMIC DNA]</scope>
    <source>
        <strain evidence="3 4">HN-Y73</strain>
    </source>
</reference>
<evidence type="ECO:0000256" key="2">
    <source>
        <dbReference type="SAM" id="Phobius"/>
    </source>
</evidence>
<evidence type="ECO:0000313" key="4">
    <source>
        <dbReference type="Proteomes" id="UP000284395"/>
    </source>
</evidence>
<evidence type="ECO:0000256" key="1">
    <source>
        <dbReference type="SAM" id="Coils"/>
    </source>
</evidence>
<dbReference type="RefSeq" id="WP_120323432.1">
    <property type="nucleotide sequence ID" value="NZ_RAPF01000001.1"/>
</dbReference>
<keyword evidence="2" id="KW-0812">Transmembrane</keyword>
<dbReference type="AlphaFoldDB" id="A0A420ES74"/>
<keyword evidence="2" id="KW-0472">Membrane</keyword>
<evidence type="ECO:0000313" key="3">
    <source>
        <dbReference type="EMBL" id="RKF23527.1"/>
    </source>
</evidence>
<comment type="caution">
    <text evidence="3">The sequence shown here is derived from an EMBL/GenBank/DDBJ whole genome shotgun (WGS) entry which is preliminary data.</text>
</comment>
<feature type="coiled-coil region" evidence="1">
    <location>
        <begin position="48"/>
        <end position="75"/>
    </location>
</feature>
<dbReference type="Proteomes" id="UP000284395">
    <property type="component" value="Unassembled WGS sequence"/>
</dbReference>
<keyword evidence="2" id="KW-1133">Transmembrane helix</keyword>
<dbReference type="EMBL" id="RAPF01000001">
    <property type="protein sequence ID" value="RKF23527.1"/>
    <property type="molecule type" value="Genomic_DNA"/>
</dbReference>
<dbReference type="Pfam" id="PF04977">
    <property type="entry name" value="DivIC"/>
    <property type="match status" value="1"/>
</dbReference>
<dbReference type="OrthoDB" id="9815600at2"/>
<accession>A0A420ES74</accession>
<gene>
    <name evidence="3" type="ORF">D6851_03445</name>
</gene>
<name>A0A420ES74_9SPHN</name>
<proteinExistence type="predicted"/>
<organism evidence="3 4">
    <name type="scientific">Altericroceibacterium spongiae</name>
    <dbReference type="NCBI Taxonomy" id="2320269"/>
    <lineage>
        <taxon>Bacteria</taxon>
        <taxon>Pseudomonadati</taxon>
        <taxon>Pseudomonadota</taxon>
        <taxon>Alphaproteobacteria</taxon>
        <taxon>Sphingomonadales</taxon>
        <taxon>Erythrobacteraceae</taxon>
        <taxon>Altericroceibacterium</taxon>
    </lineage>
</organism>
<sequence length="105" mass="11846">MPHTISNQPKLREKLSQFGALGYLLVLGGLALVGPYGVLAWGENKALLEKREHRIAVLEKDKAELRNRVSLLNLDHADPDLVTELMRENLNVAHPDEYIIELKQP</sequence>
<feature type="transmembrane region" description="Helical" evidence="2">
    <location>
        <begin position="20"/>
        <end position="41"/>
    </location>
</feature>
<keyword evidence="1" id="KW-0175">Coiled coil</keyword>
<dbReference type="InterPro" id="IPR007060">
    <property type="entry name" value="FtsL/DivIC"/>
</dbReference>